<name>A0A315ZZE5_9BACT</name>
<keyword evidence="1" id="KW-0812">Transmembrane</keyword>
<evidence type="ECO:0000313" key="3">
    <source>
        <dbReference type="Proteomes" id="UP000245880"/>
    </source>
</evidence>
<keyword evidence="1" id="KW-1133">Transmembrane helix</keyword>
<dbReference type="EMBL" id="QGDT01000042">
    <property type="protein sequence ID" value="PWJ50278.1"/>
    <property type="molecule type" value="Genomic_DNA"/>
</dbReference>
<dbReference type="Proteomes" id="UP000245880">
    <property type="component" value="Unassembled WGS sequence"/>
</dbReference>
<dbReference type="AlphaFoldDB" id="A0A315ZZE5"/>
<reference evidence="2 3" key="1">
    <citation type="submission" date="2018-03" db="EMBL/GenBank/DDBJ databases">
        <title>Genomic Encyclopedia of Archaeal and Bacterial Type Strains, Phase II (KMG-II): from individual species to whole genera.</title>
        <authorList>
            <person name="Goeker M."/>
        </authorList>
    </citation>
    <scope>NUCLEOTIDE SEQUENCE [LARGE SCALE GENOMIC DNA]</scope>
    <source>
        <strain evidence="2 3">DSM 100346</strain>
    </source>
</reference>
<gene>
    <name evidence="2" type="ORF">CLV98_1422</name>
</gene>
<keyword evidence="3" id="KW-1185">Reference proteome</keyword>
<evidence type="ECO:0000313" key="2">
    <source>
        <dbReference type="EMBL" id="PWJ50278.1"/>
    </source>
</evidence>
<proteinExistence type="predicted"/>
<organism evidence="2 3">
    <name type="scientific">Dyadobacter jejuensis</name>
    <dbReference type="NCBI Taxonomy" id="1082580"/>
    <lineage>
        <taxon>Bacteria</taxon>
        <taxon>Pseudomonadati</taxon>
        <taxon>Bacteroidota</taxon>
        <taxon>Cytophagia</taxon>
        <taxon>Cytophagales</taxon>
        <taxon>Spirosomataceae</taxon>
        <taxon>Dyadobacter</taxon>
    </lineage>
</organism>
<accession>A0A315ZZE5</accession>
<feature type="transmembrane region" description="Helical" evidence="1">
    <location>
        <begin position="71"/>
        <end position="91"/>
    </location>
</feature>
<protein>
    <submittedName>
        <fullName evidence="2">Uncharacterized protein</fullName>
    </submittedName>
</protein>
<keyword evidence="1" id="KW-0472">Membrane</keyword>
<comment type="caution">
    <text evidence="2">The sequence shown here is derived from an EMBL/GenBank/DDBJ whole genome shotgun (WGS) entry which is preliminary data.</text>
</comment>
<sequence length="248" mass="29084">MKFLLTTVFIIFLSTICYGQTLNIDNSKFRYQLSKMKDSIDSPKQELSTQKTKKEVNIGEFQFFISDIESLFGWLMAIIFTAVSLVGILLFKRYDDRLEEQARSMKKYIEETNLRTQIMKYEIYCFQNSSMMGLDQVIERFGDQIYSIRIALIAVGELYKSLNYARTSAEIRVFEQGILEYLNTIEDILPKIDSKKWTEEKIDLLRITYEQHCYFGDKDILLSLYGHEDPKIREASISVFLKLGYLTS</sequence>
<evidence type="ECO:0000256" key="1">
    <source>
        <dbReference type="SAM" id="Phobius"/>
    </source>
</evidence>